<gene>
    <name evidence="2" type="ORF">FN846DRAFT_45648</name>
</gene>
<proteinExistence type="predicted"/>
<dbReference type="InParanoid" id="A0A5J5EUQ2"/>
<sequence>MLQPQPAVTGSTYICTTAIRTRTPYSRHTLRYLNPSSCTILRFPGKRPTYRGGVATRQARGVSLVRFEISHTMHSIKDILDTTADTELSLRAQQTAHRNGRAAEWKKKKKGGNQRQTLLYSPPTHSIEGPLSLAPHACSLQEPSSKDSQGSMGVQKLHAIFLFCFFFFEALFGRQLMFAVRVENNVVLSSIVGLQTSGTQPILLTGGGRHYLLFLAPLTLVIIPFSGSKNVPILRRFS</sequence>
<comment type="caution">
    <text evidence="2">The sequence shown here is derived from an EMBL/GenBank/DDBJ whole genome shotgun (WGS) entry which is preliminary data.</text>
</comment>
<evidence type="ECO:0000313" key="3">
    <source>
        <dbReference type="Proteomes" id="UP000326924"/>
    </source>
</evidence>
<reference evidence="2 3" key="1">
    <citation type="submission" date="2019-09" db="EMBL/GenBank/DDBJ databases">
        <title>Draft genome of the ectomycorrhizal ascomycete Sphaerosporella brunnea.</title>
        <authorList>
            <consortium name="DOE Joint Genome Institute"/>
            <person name="Benucci G.M."/>
            <person name="Marozzi G."/>
            <person name="Antonielli L."/>
            <person name="Sanchez S."/>
            <person name="Marco P."/>
            <person name="Wang X."/>
            <person name="Falini L.B."/>
            <person name="Barry K."/>
            <person name="Haridas S."/>
            <person name="Lipzen A."/>
            <person name="Labutti K."/>
            <person name="Grigoriev I.V."/>
            <person name="Murat C."/>
            <person name="Martin F."/>
            <person name="Albertini E."/>
            <person name="Donnini D."/>
            <person name="Bonito G."/>
        </authorList>
    </citation>
    <scope>NUCLEOTIDE SEQUENCE [LARGE SCALE GENOMIC DNA]</scope>
    <source>
        <strain evidence="2 3">Sb_GMNB300</strain>
    </source>
</reference>
<evidence type="ECO:0000256" key="1">
    <source>
        <dbReference type="SAM" id="MobiDB-lite"/>
    </source>
</evidence>
<name>A0A5J5EUQ2_9PEZI</name>
<dbReference type="Proteomes" id="UP000326924">
    <property type="component" value="Unassembled WGS sequence"/>
</dbReference>
<dbReference type="AlphaFoldDB" id="A0A5J5EUQ2"/>
<protein>
    <submittedName>
        <fullName evidence="2">Uncharacterized protein</fullName>
    </submittedName>
</protein>
<organism evidence="2 3">
    <name type="scientific">Sphaerosporella brunnea</name>
    <dbReference type="NCBI Taxonomy" id="1250544"/>
    <lineage>
        <taxon>Eukaryota</taxon>
        <taxon>Fungi</taxon>
        <taxon>Dikarya</taxon>
        <taxon>Ascomycota</taxon>
        <taxon>Pezizomycotina</taxon>
        <taxon>Pezizomycetes</taxon>
        <taxon>Pezizales</taxon>
        <taxon>Pyronemataceae</taxon>
        <taxon>Sphaerosporella</taxon>
    </lineage>
</organism>
<accession>A0A5J5EUQ2</accession>
<evidence type="ECO:0000313" key="2">
    <source>
        <dbReference type="EMBL" id="KAA8903978.1"/>
    </source>
</evidence>
<dbReference type="EMBL" id="VXIS01000113">
    <property type="protein sequence ID" value="KAA8903978.1"/>
    <property type="molecule type" value="Genomic_DNA"/>
</dbReference>
<keyword evidence="3" id="KW-1185">Reference proteome</keyword>
<feature type="region of interest" description="Disordered" evidence="1">
    <location>
        <begin position="96"/>
        <end position="118"/>
    </location>
</feature>